<protein>
    <recommendedName>
        <fullName evidence="3">Sister chromatid cohesion C-terminal domain-containing protein</fullName>
    </recommendedName>
</protein>
<feature type="region of interest" description="Disordered" evidence="1">
    <location>
        <begin position="682"/>
        <end position="752"/>
    </location>
</feature>
<feature type="region of interest" description="Disordered" evidence="1">
    <location>
        <begin position="528"/>
        <end position="589"/>
    </location>
</feature>
<dbReference type="AlphaFoldDB" id="A0A5J4X7V4"/>
<feature type="compositionally biased region" description="Polar residues" evidence="1">
    <location>
        <begin position="1016"/>
        <end position="1025"/>
    </location>
</feature>
<sequence>MILVLYLLIILDLSHHGLKLNFKLFSPAPLLPSLRFNQFVLPFSEQTRIPQAQQQLDIIRALQIISLTLRYIDLDAEISEEQLISDSWKYENRFSYQQFTPISSPISSSLSPIISSPISPIPFLRLQSPNLSSLSMAKYLDLQQGLIGLKCFRLCAFFSSFRDKFIAATAVDCTGNILSKHPEFISKRYSPEEWGGSTLTNNDEQKLGGLQIENEAQILNPQTMGATEEVRGAQLHALVTRQRTLEQTKHDNKSNILNSSKDKGSKRIKIDEDNNYAIVSKSNQSESSEDSTESSQTASHSTLSQSQSLLSSSSSYDSSSSESNDSVKREKTRKTINNTMQKDVSVNDAILHQSKIKQNKIIENYSEDDTNPLPLRNGFINKDKQNDIKKETENSIINNIALRHAETTLSTLLLQLHHESILQCSLAAPFPSFITIQEMLTPPPRLFSSNNQYSFQSQFIQGTISASLAYTRQQALSLIAIGIKQGILHPHQVISSIVCSLSDPYPPNADSAFNIFISILQRYGGNGKQPKNVHKGTGNSSGLGGVGTWINKRKKQRNSKKKNNNTISVDNNEIANNDKIQSGNDDENVDNRVSEEIVKEEELIGGNRQSQVTISSDPLQKHVISTWLSISKIISGVVASFSFQLNARAVISVGIIQQALSSTDANVTSQILKVQRTIKGLKSQKGSDENLQQSSKRNSSSNSIDISPQSIQTRSISPSPTSSTLTPHQSPSRYLSNSPSSQQSQRNKPSYPTPAHAIIATLSNALVLASVTLQPIIYRQNVHSSGNLSIYGQLFSHLQKQLVPPPHTSSVSNSKKGKGNKQQQENIQNQTQDTSQINTQSLVMNNWVLAQFVSGLRDSVVREYNLMERIQLLKNQFPKVSVDFESMEKIKQSSIDQPISNIQQSSQYSNNLNAIHDSCAPLDRSLRLNIYLIQVIASLPLRCETDALWVFHEINRTIFKLIANAIEDASNIIKQFKGNDDDDEDELLHESSSKNRRSISPSSHHTSHHNSPLIPTPQQQNNSSFNTQEQIKLSVLYDPETLFVTSRAAHRLCVLRALLMLRTAMCNFYSLPTDDSSKVISNVSTKSSKGINSGHKFWNSVRGLELHIPNGIQTLEQWGGSDNVEKTYQFMKQSKSTNIRNIFDCDCSEGECFIVSYDHLNILLNEIHALMGNQERILVQPTGFKPVREQSVSKKKGKIKTKRRNKRYSVLTSDSSDYVE</sequence>
<feature type="signal peptide" evidence="2">
    <location>
        <begin position="1"/>
        <end position="19"/>
    </location>
</feature>
<feature type="chain" id="PRO_5023920091" description="Sister chromatid cohesion C-terminal domain-containing protein" evidence="2">
    <location>
        <begin position="20"/>
        <end position="1220"/>
    </location>
</feature>
<feature type="compositionally biased region" description="Basic residues" evidence="1">
    <location>
        <begin position="1193"/>
        <end position="1207"/>
    </location>
</feature>
<organism evidence="4 5">
    <name type="scientific">Streblomastix strix</name>
    <dbReference type="NCBI Taxonomy" id="222440"/>
    <lineage>
        <taxon>Eukaryota</taxon>
        <taxon>Metamonada</taxon>
        <taxon>Preaxostyla</taxon>
        <taxon>Oxymonadida</taxon>
        <taxon>Streblomastigidae</taxon>
        <taxon>Streblomastix</taxon>
    </lineage>
</organism>
<dbReference type="Proteomes" id="UP000324800">
    <property type="component" value="Unassembled WGS sequence"/>
</dbReference>
<feature type="compositionally biased region" description="Basic residues" evidence="1">
    <location>
        <begin position="551"/>
        <end position="563"/>
    </location>
</feature>
<feature type="region of interest" description="Disordered" evidence="1">
    <location>
        <begin position="980"/>
        <end position="1025"/>
    </location>
</feature>
<feature type="region of interest" description="Disordered" evidence="1">
    <location>
        <begin position="243"/>
        <end position="341"/>
    </location>
</feature>
<accession>A0A5J4X7V4</accession>
<feature type="compositionally biased region" description="Low complexity" evidence="1">
    <location>
        <begin position="690"/>
        <end position="750"/>
    </location>
</feature>
<evidence type="ECO:0000259" key="3">
    <source>
        <dbReference type="Pfam" id="PF12830"/>
    </source>
</evidence>
<feature type="compositionally biased region" description="Low complexity" evidence="1">
    <location>
        <begin position="809"/>
        <end position="832"/>
    </location>
</feature>
<feature type="compositionally biased region" description="Polar residues" evidence="1">
    <location>
        <begin position="1210"/>
        <end position="1220"/>
    </location>
</feature>
<name>A0A5J4X7V4_9EUKA</name>
<reference evidence="4 5" key="1">
    <citation type="submission" date="2019-03" db="EMBL/GenBank/DDBJ databases">
        <title>Single cell metagenomics reveals metabolic interactions within the superorganism composed of flagellate Streblomastix strix and complex community of Bacteroidetes bacteria on its surface.</title>
        <authorList>
            <person name="Treitli S.C."/>
            <person name="Kolisko M."/>
            <person name="Husnik F."/>
            <person name="Keeling P."/>
            <person name="Hampl V."/>
        </authorList>
    </citation>
    <scope>NUCLEOTIDE SEQUENCE [LARGE SCALE GENOMIC DNA]</scope>
    <source>
        <strain evidence="4">ST1C</strain>
    </source>
</reference>
<feature type="compositionally biased region" description="Basic and acidic residues" evidence="1">
    <location>
        <begin position="243"/>
        <end position="253"/>
    </location>
</feature>
<comment type="caution">
    <text evidence="4">The sequence shown here is derived from an EMBL/GenBank/DDBJ whole genome shotgun (WGS) entry which is preliminary data.</text>
</comment>
<proteinExistence type="predicted"/>
<dbReference type="InterPro" id="IPR024986">
    <property type="entry name" value="Nipped-B_C"/>
</dbReference>
<feature type="region of interest" description="Disordered" evidence="1">
    <location>
        <begin position="803"/>
        <end position="834"/>
    </location>
</feature>
<feature type="compositionally biased region" description="Polar residues" evidence="1">
    <location>
        <begin position="566"/>
        <end position="583"/>
    </location>
</feature>
<evidence type="ECO:0000256" key="2">
    <source>
        <dbReference type="SAM" id="SignalP"/>
    </source>
</evidence>
<evidence type="ECO:0000313" key="4">
    <source>
        <dbReference type="EMBL" id="KAA6403254.1"/>
    </source>
</evidence>
<dbReference type="Pfam" id="PF12830">
    <property type="entry name" value="Nipped-B_C"/>
    <property type="match status" value="1"/>
</dbReference>
<evidence type="ECO:0000256" key="1">
    <source>
        <dbReference type="SAM" id="MobiDB-lite"/>
    </source>
</evidence>
<feature type="compositionally biased region" description="Low complexity" evidence="1">
    <location>
        <begin position="293"/>
        <end position="324"/>
    </location>
</feature>
<evidence type="ECO:0000313" key="5">
    <source>
        <dbReference type="Proteomes" id="UP000324800"/>
    </source>
</evidence>
<feature type="compositionally biased region" description="Basic and acidic residues" evidence="1">
    <location>
        <begin position="260"/>
        <end position="272"/>
    </location>
</feature>
<feature type="region of interest" description="Disordered" evidence="1">
    <location>
        <begin position="1189"/>
        <end position="1220"/>
    </location>
</feature>
<gene>
    <name evidence="4" type="ORF">EZS28_001219</name>
</gene>
<feature type="domain" description="Sister chromatid cohesion C-terminal" evidence="3">
    <location>
        <begin position="469"/>
        <end position="523"/>
    </location>
</feature>
<dbReference type="EMBL" id="SNRW01000121">
    <property type="protein sequence ID" value="KAA6403254.1"/>
    <property type="molecule type" value="Genomic_DNA"/>
</dbReference>
<keyword evidence="2" id="KW-0732">Signal</keyword>